<dbReference type="Pfam" id="PF13456">
    <property type="entry name" value="RVT_3"/>
    <property type="match status" value="1"/>
</dbReference>
<reference evidence="2" key="1">
    <citation type="submission" date="2019-12" db="EMBL/GenBank/DDBJ databases">
        <title>Genome sequencing and annotation of Brassica cretica.</title>
        <authorList>
            <person name="Studholme D.J."/>
            <person name="Sarris P.F."/>
        </authorList>
    </citation>
    <scope>NUCLEOTIDE SEQUENCE</scope>
    <source>
        <strain evidence="2">PFS-001/15</strain>
        <tissue evidence="2">Leaf</tissue>
    </source>
</reference>
<accession>A0A8S9I6Z5</accession>
<dbReference type="InterPro" id="IPR052929">
    <property type="entry name" value="RNase_H-like_EbsB-rel"/>
</dbReference>
<sequence length="247" mass="27211">MGPWTNAFSITAETSFSKPSLCASYLWKILPPVGTVRNLFPWICWHPWISRNKLLLDNRSSAPRDVLLQSICAMKEWEAANPNRPTATPIPPLISRLPRPSMISTFTTVCHTDASWKPGSAVLAWIFSDHAGTESSHKAISLNHVSSLLMAEALAIRGALMHAASIKITHICLRSDSQVLIQAICQRKLIMELYGVLSDIDSLSFSAVSPFVSCCFDFIPRTKNGHADQLAKAQLELSLVTPFNGLL</sequence>
<dbReference type="Gene3D" id="3.30.420.10">
    <property type="entry name" value="Ribonuclease H-like superfamily/Ribonuclease H"/>
    <property type="match status" value="1"/>
</dbReference>
<evidence type="ECO:0000313" key="2">
    <source>
        <dbReference type="EMBL" id="KAF2565275.1"/>
    </source>
</evidence>
<feature type="domain" description="RNase H type-1" evidence="1">
    <location>
        <begin position="112"/>
        <end position="233"/>
    </location>
</feature>
<dbReference type="SUPFAM" id="SSF53098">
    <property type="entry name" value="Ribonuclease H-like"/>
    <property type="match status" value="1"/>
</dbReference>
<dbReference type="InterPro" id="IPR002156">
    <property type="entry name" value="RNaseH_domain"/>
</dbReference>
<name>A0A8S9I6Z5_BRACR</name>
<dbReference type="InterPro" id="IPR012337">
    <property type="entry name" value="RNaseH-like_sf"/>
</dbReference>
<dbReference type="EMBL" id="QGKW02001911">
    <property type="protein sequence ID" value="KAF2565275.1"/>
    <property type="molecule type" value="Genomic_DNA"/>
</dbReference>
<dbReference type="InterPro" id="IPR044730">
    <property type="entry name" value="RNase_H-like_dom_plant"/>
</dbReference>
<gene>
    <name evidence="2" type="ORF">F2Q68_00027637</name>
</gene>
<dbReference type="GO" id="GO:0004523">
    <property type="term" value="F:RNA-DNA hybrid ribonuclease activity"/>
    <property type="evidence" value="ECO:0007669"/>
    <property type="project" value="InterPro"/>
</dbReference>
<evidence type="ECO:0000313" key="3">
    <source>
        <dbReference type="Proteomes" id="UP000712281"/>
    </source>
</evidence>
<dbReference type="AlphaFoldDB" id="A0A8S9I6Z5"/>
<dbReference type="PANTHER" id="PTHR47074:SF49">
    <property type="entry name" value="POLYNUCLEOTIDYL TRANSFERASE, RIBONUCLEASE H-LIKE SUPERFAMILY PROTEIN"/>
    <property type="match status" value="1"/>
</dbReference>
<comment type="caution">
    <text evidence="2">The sequence shown here is derived from an EMBL/GenBank/DDBJ whole genome shotgun (WGS) entry which is preliminary data.</text>
</comment>
<dbReference type="PANTHER" id="PTHR47074">
    <property type="entry name" value="BNAC02G40300D PROTEIN"/>
    <property type="match status" value="1"/>
</dbReference>
<proteinExistence type="predicted"/>
<organism evidence="2 3">
    <name type="scientific">Brassica cretica</name>
    <name type="common">Mustard</name>
    <dbReference type="NCBI Taxonomy" id="69181"/>
    <lineage>
        <taxon>Eukaryota</taxon>
        <taxon>Viridiplantae</taxon>
        <taxon>Streptophyta</taxon>
        <taxon>Embryophyta</taxon>
        <taxon>Tracheophyta</taxon>
        <taxon>Spermatophyta</taxon>
        <taxon>Magnoliopsida</taxon>
        <taxon>eudicotyledons</taxon>
        <taxon>Gunneridae</taxon>
        <taxon>Pentapetalae</taxon>
        <taxon>rosids</taxon>
        <taxon>malvids</taxon>
        <taxon>Brassicales</taxon>
        <taxon>Brassicaceae</taxon>
        <taxon>Brassiceae</taxon>
        <taxon>Brassica</taxon>
    </lineage>
</organism>
<dbReference type="GO" id="GO:0003676">
    <property type="term" value="F:nucleic acid binding"/>
    <property type="evidence" value="ECO:0007669"/>
    <property type="project" value="InterPro"/>
</dbReference>
<protein>
    <recommendedName>
        <fullName evidence="1">RNase H type-1 domain-containing protein</fullName>
    </recommendedName>
</protein>
<evidence type="ECO:0000259" key="1">
    <source>
        <dbReference type="Pfam" id="PF13456"/>
    </source>
</evidence>
<dbReference type="InterPro" id="IPR036397">
    <property type="entry name" value="RNaseH_sf"/>
</dbReference>
<dbReference type="CDD" id="cd06222">
    <property type="entry name" value="RNase_H_like"/>
    <property type="match status" value="1"/>
</dbReference>
<dbReference type="Proteomes" id="UP000712281">
    <property type="component" value="Unassembled WGS sequence"/>
</dbReference>